<reference evidence="4 5" key="1">
    <citation type="journal article" date="2014" name="Nat. Genet.">
        <title>Genome sequence of the hot pepper provides insights into the evolution of pungency in Capsicum species.</title>
        <authorList>
            <person name="Kim S."/>
            <person name="Park M."/>
            <person name="Yeom S.I."/>
            <person name="Kim Y.M."/>
            <person name="Lee J.M."/>
            <person name="Lee H.A."/>
            <person name="Seo E."/>
            <person name="Choi J."/>
            <person name="Cheong K."/>
            <person name="Kim K.T."/>
            <person name="Jung K."/>
            <person name="Lee G.W."/>
            <person name="Oh S.K."/>
            <person name="Bae C."/>
            <person name="Kim S.B."/>
            <person name="Lee H.Y."/>
            <person name="Kim S.Y."/>
            <person name="Kim M.S."/>
            <person name="Kang B.C."/>
            <person name="Jo Y.D."/>
            <person name="Yang H.B."/>
            <person name="Jeong H.J."/>
            <person name="Kang W.H."/>
            <person name="Kwon J.K."/>
            <person name="Shin C."/>
            <person name="Lim J.Y."/>
            <person name="Park J.H."/>
            <person name="Huh J.H."/>
            <person name="Kim J.S."/>
            <person name="Kim B.D."/>
            <person name="Cohen O."/>
            <person name="Paran I."/>
            <person name="Suh M.C."/>
            <person name="Lee S.B."/>
            <person name="Kim Y.K."/>
            <person name="Shin Y."/>
            <person name="Noh S.J."/>
            <person name="Park J."/>
            <person name="Seo Y.S."/>
            <person name="Kwon S.Y."/>
            <person name="Kim H.A."/>
            <person name="Park J.M."/>
            <person name="Kim H.J."/>
            <person name="Choi S.B."/>
            <person name="Bosland P.W."/>
            <person name="Reeves G."/>
            <person name="Jo S.H."/>
            <person name="Lee B.W."/>
            <person name="Cho H.T."/>
            <person name="Choi H.S."/>
            <person name="Lee M.S."/>
            <person name="Yu Y."/>
            <person name="Do Choi Y."/>
            <person name="Park B.S."/>
            <person name="van Deynze A."/>
            <person name="Ashrafi H."/>
            <person name="Hill T."/>
            <person name="Kim W.T."/>
            <person name="Pai H.S."/>
            <person name="Ahn H.K."/>
            <person name="Yeam I."/>
            <person name="Giovannoni J.J."/>
            <person name="Rose J.K."/>
            <person name="Sorensen I."/>
            <person name="Lee S.J."/>
            <person name="Kim R.W."/>
            <person name="Choi I.Y."/>
            <person name="Choi B.S."/>
            <person name="Lim J.S."/>
            <person name="Lee Y.H."/>
            <person name="Choi D."/>
        </authorList>
    </citation>
    <scope>NUCLEOTIDE SEQUENCE [LARGE SCALE GENOMIC DNA]</scope>
    <source>
        <strain evidence="5">cv. CM334</strain>
    </source>
</reference>
<dbReference type="Proteomes" id="UP000222542">
    <property type="component" value="Unassembled WGS sequence"/>
</dbReference>
<dbReference type="PANTHER" id="PTHR45644:SF39">
    <property type="entry name" value="AAA-TYPE ATPASE FAMILY PROTEIN-RELATED"/>
    <property type="match status" value="1"/>
</dbReference>
<feature type="compositionally biased region" description="Low complexity" evidence="3">
    <location>
        <begin position="19"/>
        <end position="29"/>
    </location>
</feature>
<keyword evidence="1" id="KW-0547">Nucleotide-binding</keyword>
<evidence type="ECO:0000313" key="4">
    <source>
        <dbReference type="EMBL" id="PHT79759.1"/>
    </source>
</evidence>
<dbReference type="STRING" id="4072.A0A2G2ZCQ2"/>
<name>A0A2G2ZCQ2_CAPAN</name>
<accession>A0A2G2ZCQ2</accession>
<reference evidence="4 5" key="2">
    <citation type="journal article" date="2017" name="Genome Biol.">
        <title>New reference genome sequences of hot pepper reveal the massive evolution of plant disease-resistance genes by retroduplication.</title>
        <authorList>
            <person name="Kim S."/>
            <person name="Park J."/>
            <person name="Yeom S.I."/>
            <person name="Kim Y.M."/>
            <person name="Seo E."/>
            <person name="Kim K.T."/>
            <person name="Kim M.S."/>
            <person name="Lee J.M."/>
            <person name="Cheong K."/>
            <person name="Shin H.S."/>
            <person name="Kim S.B."/>
            <person name="Han K."/>
            <person name="Lee J."/>
            <person name="Park M."/>
            <person name="Lee H.A."/>
            <person name="Lee H.Y."/>
            <person name="Lee Y."/>
            <person name="Oh S."/>
            <person name="Lee J.H."/>
            <person name="Choi E."/>
            <person name="Choi E."/>
            <person name="Lee S.E."/>
            <person name="Jeon J."/>
            <person name="Kim H."/>
            <person name="Choi G."/>
            <person name="Song H."/>
            <person name="Lee J."/>
            <person name="Lee S.C."/>
            <person name="Kwon J.K."/>
            <person name="Lee H.Y."/>
            <person name="Koo N."/>
            <person name="Hong Y."/>
            <person name="Kim R.W."/>
            <person name="Kang W.H."/>
            <person name="Huh J.H."/>
            <person name="Kang B.C."/>
            <person name="Yang T.J."/>
            <person name="Lee Y.H."/>
            <person name="Bennetzen J.L."/>
            <person name="Choi D."/>
        </authorList>
    </citation>
    <scope>NUCLEOTIDE SEQUENCE [LARGE SCALE GENOMIC DNA]</scope>
    <source>
        <strain evidence="5">cv. CM334</strain>
    </source>
</reference>
<keyword evidence="2" id="KW-0067">ATP-binding</keyword>
<dbReference type="GO" id="GO:0005524">
    <property type="term" value="F:ATP binding"/>
    <property type="evidence" value="ECO:0007669"/>
    <property type="project" value="UniProtKB-KW"/>
</dbReference>
<dbReference type="InterPro" id="IPR051701">
    <property type="entry name" value="Mito_OM_Translocase_MSP1"/>
</dbReference>
<comment type="caution">
    <text evidence="4">The sequence shown here is derived from an EMBL/GenBank/DDBJ whole genome shotgun (WGS) entry which is preliminary data.</text>
</comment>
<evidence type="ECO:0000256" key="3">
    <source>
        <dbReference type="SAM" id="MobiDB-lite"/>
    </source>
</evidence>
<evidence type="ECO:0000313" key="5">
    <source>
        <dbReference type="Proteomes" id="UP000222542"/>
    </source>
</evidence>
<dbReference type="PANTHER" id="PTHR45644">
    <property type="entry name" value="AAA ATPASE, PUTATIVE (AFU_ORTHOLOGUE AFUA_2G12920)-RELATED-RELATED"/>
    <property type="match status" value="1"/>
</dbReference>
<dbReference type="Gramene" id="PHT79759">
    <property type="protein sequence ID" value="PHT79759"/>
    <property type="gene ID" value="T459_17811"/>
</dbReference>
<sequence>MVSPKQPTGSLPPIGNKRPSSSSDDVPPFSKHPEVDDAPSSVKRSKNFKLENIADQNVNDTADEKAEDAADEKIEAAADEKVDATADGKGCELHNVYRLLIVCGHDQHQGKWVALLDRKGSSHVQVNGKTINIYSFFFLNSGDEVVLSQAENNAYLLVESPSDVGISAGKGKLLNIENQVEDALAIARAFDLSVFSNPCRDLVSLKPTSLLDGLELDSAANIGSNNSADFELSIGTGNAKSFAEPFLLPVSTALEAHNFKLSATLSPKINDERDYMSRVLYSSAIESFMYAMVCLRPDLSYAISAASRYMANPGKKHWKAVQWIFRYLHGSADICLQFGQNRNRVIDENTKHALIATSYLHLKHNEQVKYNNELPAVNPRILLSSPAEIYQEILVKALAYFYGAKLLIFDSEAFTQMQIMDTFSYHSETIYEGCGANDNISSLARPSKNTVFMTGDRVRFIGSTSALDSTPISHSFTSNAFYHHFLSVDELRLEGTGQVDLENLLVNTLFEVVIRESRNSPVILFMKDAEKNTAGNSVSYSMYKSWLQKIPDNIVIIGSHIHSDDHKEEVTNEMLTDVSMLCSAVKSRILCHCNCCLVITEYLCCILLPIENVNQQSL</sequence>
<organism evidence="4 5">
    <name type="scientific">Capsicum annuum</name>
    <name type="common">Capsicum pepper</name>
    <dbReference type="NCBI Taxonomy" id="4072"/>
    <lineage>
        <taxon>Eukaryota</taxon>
        <taxon>Viridiplantae</taxon>
        <taxon>Streptophyta</taxon>
        <taxon>Embryophyta</taxon>
        <taxon>Tracheophyta</taxon>
        <taxon>Spermatophyta</taxon>
        <taxon>Magnoliopsida</taxon>
        <taxon>eudicotyledons</taxon>
        <taxon>Gunneridae</taxon>
        <taxon>Pentapetalae</taxon>
        <taxon>asterids</taxon>
        <taxon>lamiids</taxon>
        <taxon>Solanales</taxon>
        <taxon>Solanaceae</taxon>
        <taxon>Solanoideae</taxon>
        <taxon>Capsiceae</taxon>
        <taxon>Capsicum</taxon>
    </lineage>
</organism>
<protein>
    <submittedName>
        <fullName evidence="4">Uncharacterized protein</fullName>
    </submittedName>
</protein>
<dbReference type="AlphaFoldDB" id="A0A2G2ZCQ2"/>
<proteinExistence type="predicted"/>
<gene>
    <name evidence="4" type="ORF">T459_17811</name>
</gene>
<evidence type="ECO:0000256" key="2">
    <source>
        <dbReference type="ARBA" id="ARBA00022840"/>
    </source>
</evidence>
<feature type="region of interest" description="Disordered" evidence="3">
    <location>
        <begin position="1"/>
        <end position="66"/>
    </location>
</feature>
<evidence type="ECO:0000256" key="1">
    <source>
        <dbReference type="ARBA" id="ARBA00022741"/>
    </source>
</evidence>
<dbReference type="EMBL" id="AYRZ02000006">
    <property type="protein sequence ID" value="PHT79759.1"/>
    <property type="molecule type" value="Genomic_DNA"/>
</dbReference>
<keyword evidence="5" id="KW-1185">Reference proteome</keyword>